<sequence>MPGDDIPRIQAPTNKSAISPVILCGVRFYPIFARERTADSLQRKTGFHSFIAAHRVFTGSWPAGQSTRGTGLLRRELWDSWLEAAKQACAFRSFSLSQRQTSSVDENDERNDKETSSRSGNLAQRDKGSVRFYEASPRAILSRLVNSLRGETNGGRVRNKVKVSLS</sequence>
<dbReference type="EMBL" id="KQ978344">
    <property type="protein sequence ID" value="KYM94905.1"/>
    <property type="molecule type" value="Genomic_DNA"/>
</dbReference>
<dbReference type="Proteomes" id="UP000078542">
    <property type="component" value="Unassembled WGS sequence"/>
</dbReference>
<organism evidence="2 3">
    <name type="scientific">Cyphomyrmex costatus</name>
    <dbReference type="NCBI Taxonomy" id="456900"/>
    <lineage>
        <taxon>Eukaryota</taxon>
        <taxon>Metazoa</taxon>
        <taxon>Ecdysozoa</taxon>
        <taxon>Arthropoda</taxon>
        <taxon>Hexapoda</taxon>
        <taxon>Insecta</taxon>
        <taxon>Pterygota</taxon>
        <taxon>Neoptera</taxon>
        <taxon>Endopterygota</taxon>
        <taxon>Hymenoptera</taxon>
        <taxon>Apocrita</taxon>
        <taxon>Aculeata</taxon>
        <taxon>Formicoidea</taxon>
        <taxon>Formicidae</taxon>
        <taxon>Myrmicinae</taxon>
        <taxon>Cyphomyrmex</taxon>
    </lineage>
</organism>
<reference evidence="2 3" key="1">
    <citation type="submission" date="2016-03" db="EMBL/GenBank/DDBJ databases">
        <title>Cyphomyrmex costatus WGS genome.</title>
        <authorList>
            <person name="Nygaard S."/>
            <person name="Hu H."/>
            <person name="Boomsma J."/>
            <person name="Zhang G."/>
        </authorList>
    </citation>
    <scope>NUCLEOTIDE SEQUENCE [LARGE SCALE GENOMIC DNA]</scope>
    <source>
        <strain evidence="2">MS0001</strain>
        <tissue evidence="2">Whole body</tissue>
    </source>
</reference>
<evidence type="ECO:0000313" key="2">
    <source>
        <dbReference type="EMBL" id="KYM94905.1"/>
    </source>
</evidence>
<feature type="region of interest" description="Disordered" evidence="1">
    <location>
        <begin position="100"/>
        <end position="129"/>
    </location>
</feature>
<evidence type="ECO:0000313" key="3">
    <source>
        <dbReference type="Proteomes" id="UP000078542"/>
    </source>
</evidence>
<keyword evidence="3" id="KW-1185">Reference proteome</keyword>
<gene>
    <name evidence="2" type="ORF">ALC62_14500</name>
</gene>
<name>A0A195C2T6_9HYME</name>
<accession>A0A195C2T6</accession>
<protein>
    <submittedName>
        <fullName evidence="2">Uncharacterized protein</fullName>
    </submittedName>
</protein>
<proteinExistence type="predicted"/>
<evidence type="ECO:0000256" key="1">
    <source>
        <dbReference type="SAM" id="MobiDB-lite"/>
    </source>
</evidence>
<dbReference type="AlphaFoldDB" id="A0A195C2T6"/>